<evidence type="ECO:0000259" key="2">
    <source>
        <dbReference type="Pfam" id="PF03732"/>
    </source>
</evidence>
<feature type="region of interest" description="Disordered" evidence="1">
    <location>
        <begin position="47"/>
        <end position="67"/>
    </location>
</feature>
<organism evidence="3 4">
    <name type="scientific">Cannabis sativa</name>
    <name type="common">Hemp</name>
    <name type="synonym">Marijuana</name>
    <dbReference type="NCBI Taxonomy" id="3483"/>
    <lineage>
        <taxon>Eukaryota</taxon>
        <taxon>Viridiplantae</taxon>
        <taxon>Streptophyta</taxon>
        <taxon>Embryophyta</taxon>
        <taxon>Tracheophyta</taxon>
        <taxon>Spermatophyta</taxon>
        <taxon>Magnoliopsida</taxon>
        <taxon>eudicotyledons</taxon>
        <taxon>Gunneridae</taxon>
        <taxon>Pentapetalae</taxon>
        <taxon>rosids</taxon>
        <taxon>fabids</taxon>
        <taxon>Rosales</taxon>
        <taxon>Cannabaceae</taxon>
        <taxon>Cannabis</taxon>
    </lineage>
</organism>
<sequence length="519" mass="58678">MANEQEDLTLQDNPDNVLRAQTNTGNTSEDVLNSILPWREILERLKQQEGKMATKGSSARSDRRARDEVEEITEIEVLRTAPRKRTMEPTVARNPPMASKEAKRLQEMMWNKLLALEAKSQMGAHNKWAQMEGSTLSPFGNHILRVEAPQHYIAPKLPEYNGTGDPSEYVCQFEQKMLTVSVPLEDLEAIKCKTFTQGLRGPALRWFHNLPSGTVNSYQDLILRFQANFAISVRTAKVDTDLMLIHHRFDEPLEKFINRFSEEYVSIPKCTDSVATKALMQGLLRGSELKKAIIVEPDLSLTRALTMARGYVALEVEEKRHSEEVSHETSTLGDTFLFESKNRAPAGRPHNRTDNRSVNERGTRGAVMASMGETGQPNAQQGVEELPRMTITLTEMMRRLRGLKETKWPPKMATDPDKRDKGRYCAFHGEHGHATYECRQLKIEVNRLVREGFFWDCLASDSTLHIQQGGDQSRDQSLPPYIKKTVNVISGGSDLSGNSIRASVAHASRIQSHSNRRRS</sequence>
<protein>
    <recommendedName>
        <fullName evidence="2">Retrotransposon gag domain-containing protein</fullName>
    </recommendedName>
</protein>
<feature type="compositionally biased region" description="Polar residues" evidence="1">
    <location>
        <begin position="10"/>
        <end position="25"/>
    </location>
</feature>
<feature type="region of interest" description="Disordered" evidence="1">
    <location>
        <begin position="341"/>
        <end position="361"/>
    </location>
</feature>
<reference evidence="3 4" key="1">
    <citation type="journal article" date="2020" name="bioRxiv">
        <title>Sequence and annotation of 42 cannabis genomes reveals extensive copy number variation in cannabinoid synthesis and pathogen resistance genes.</title>
        <authorList>
            <person name="Mckernan K.J."/>
            <person name="Helbert Y."/>
            <person name="Kane L.T."/>
            <person name="Ebling H."/>
            <person name="Zhang L."/>
            <person name="Liu B."/>
            <person name="Eaton Z."/>
            <person name="Mclaughlin S."/>
            <person name="Kingan S."/>
            <person name="Baybayan P."/>
            <person name="Concepcion G."/>
            <person name="Jordan M."/>
            <person name="Riva A."/>
            <person name="Barbazuk W."/>
            <person name="Harkins T."/>
        </authorList>
    </citation>
    <scope>NUCLEOTIDE SEQUENCE [LARGE SCALE GENOMIC DNA]</scope>
    <source>
        <strain evidence="4">cv. Jamaican Lion 4</strain>
        <tissue evidence="3">Leaf</tissue>
    </source>
</reference>
<dbReference type="InterPro" id="IPR005162">
    <property type="entry name" value="Retrotrans_gag_dom"/>
</dbReference>
<feature type="domain" description="Retrotransposon gag" evidence="2">
    <location>
        <begin position="195"/>
        <end position="284"/>
    </location>
</feature>
<dbReference type="PANTHER" id="PTHR33223">
    <property type="entry name" value="CCHC-TYPE DOMAIN-CONTAINING PROTEIN"/>
    <property type="match status" value="1"/>
</dbReference>
<feature type="region of interest" description="Disordered" evidence="1">
    <location>
        <begin position="1"/>
        <end position="25"/>
    </location>
</feature>
<evidence type="ECO:0000313" key="4">
    <source>
        <dbReference type="Proteomes" id="UP000525078"/>
    </source>
</evidence>
<proteinExistence type="predicted"/>
<comment type="caution">
    <text evidence="3">The sequence shown here is derived from an EMBL/GenBank/DDBJ whole genome shotgun (WGS) entry which is preliminary data.</text>
</comment>
<gene>
    <name evidence="3" type="ORF">F8388_018092</name>
</gene>
<dbReference type="Proteomes" id="UP000525078">
    <property type="component" value="Unassembled WGS sequence"/>
</dbReference>
<dbReference type="AlphaFoldDB" id="A0A7J6HMF2"/>
<dbReference type="EMBL" id="JAATIP010000005">
    <property type="protein sequence ID" value="KAF4395818.1"/>
    <property type="molecule type" value="Genomic_DNA"/>
</dbReference>
<name>A0A7J6HMF2_CANSA</name>
<evidence type="ECO:0000256" key="1">
    <source>
        <dbReference type="SAM" id="MobiDB-lite"/>
    </source>
</evidence>
<evidence type="ECO:0000313" key="3">
    <source>
        <dbReference type="EMBL" id="KAF4395818.1"/>
    </source>
</evidence>
<feature type="compositionally biased region" description="Basic and acidic residues" evidence="1">
    <location>
        <begin position="351"/>
        <end position="361"/>
    </location>
</feature>
<accession>A0A7J6HMF2</accession>
<dbReference type="PANTHER" id="PTHR33223:SF10">
    <property type="entry name" value="AMINOTRANSFERASE-LIKE PLANT MOBILE DOMAIN-CONTAINING PROTEIN"/>
    <property type="match status" value="1"/>
</dbReference>
<dbReference type="Pfam" id="PF03732">
    <property type="entry name" value="Retrotrans_gag"/>
    <property type="match status" value="1"/>
</dbReference>